<gene>
    <name evidence="2" type="ORF">GCM10009863_09940</name>
</gene>
<evidence type="ECO:0000313" key="2">
    <source>
        <dbReference type="EMBL" id="GAA2598576.1"/>
    </source>
</evidence>
<name>A0ABN3PRI0_9ACTN</name>
<protein>
    <submittedName>
        <fullName evidence="2">Uncharacterized protein</fullName>
    </submittedName>
</protein>
<sequence length="78" mass="7905">MSAPPPPSLAELRALAPLHARAQGISRVRATLLGSALRGLGVHPVRRAVPGLAGGRPAGPRGGGVHGRRGGRGRRVRG</sequence>
<comment type="caution">
    <text evidence="2">The sequence shown here is derived from an EMBL/GenBank/DDBJ whole genome shotgun (WGS) entry which is preliminary data.</text>
</comment>
<dbReference type="EMBL" id="BAAARJ010000003">
    <property type="protein sequence ID" value="GAA2598576.1"/>
    <property type="molecule type" value="Genomic_DNA"/>
</dbReference>
<dbReference type="RefSeq" id="WP_344562555.1">
    <property type="nucleotide sequence ID" value="NZ_BAAARJ010000003.1"/>
</dbReference>
<feature type="compositionally biased region" description="Basic residues" evidence="1">
    <location>
        <begin position="66"/>
        <end position="78"/>
    </location>
</feature>
<dbReference type="Proteomes" id="UP001501447">
    <property type="component" value="Unassembled WGS sequence"/>
</dbReference>
<organism evidence="2 3">
    <name type="scientific">Streptomyces axinellae</name>
    <dbReference type="NCBI Taxonomy" id="552788"/>
    <lineage>
        <taxon>Bacteria</taxon>
        <taxon>Bacillati</taxon>
        <taxon>Actinomycetota</taxon>
        <taxon>Actinomycetes</taxon>
        <taxon>Kitasatosporales</taxon>
        <taxon>Streptomycetaceae</taxon>
        <taxon>Streptomyces</taxon>
    </lineage>
</organism>
<keyword evidence="3" id="KW-1185">Reference proteome</keyword>
<feature type="region of interest" description="Disordered" evidence="1">
    <location>
        <begin position="51"/>
        <end position="78"/>
    </location>
</feature>
<evidence type="ECO:0000256" key="1">
    <source>
        <dbReference type="SAM" id="MobiDB-lite"/>
    </source>
</evidence>
<reference evidence="2 3" key="1">
    <citation type="journal article" date="2019" name="Int. J. Syst. Evol. Microbiol.">
        <title>The Global Catalogue of Microorganisms (GCM) 10K type strain sequencing project: providing services to taxonomists for standard genome sequencing and annotation.</title>
        <authorList>
            <consortium name="The Broad Institute Genomics Platform"/>
            <consortium name="The Broad Institute Genome Sequencing Center for Infectious Disease"/>
            <person name="Wu L."/>
            <person name="Ma J."/>
        </authorList>
    </citation>
    <scope>NUCLEOTIDE SEQUENCE [LARGE SCALE GENOMIC DNA]</scope>
    <source>
        <strain evidence="2 3">JCM 16373</strain>
    </source>
</reference>
<feature type="compositionally biased region" description="Gly residues" evidence="1">
    <location>
        <begin position="52"/>
        <end position="65"/>
    </location>
</feature>
<accession>A0ABN3PRI0</accession>
<proteinExistence type="predicted"/>
<evidence type="ECO:0000313" key="3">
    <source>
        <dbReference type="Proteomes" id="UP001501447"/>
    </source>
</evidence>